<dbReference type="Gene3D" id="3.90.75.20">
    <property type="match status" value="1"/>
</dbReference>
<evidence type="ECO:0000313" key="3">
    <source>
        <dbReference type="Proteomes" id="UP000229605"/>
    </source>
</evidence>
<dbReference type="InterPro" id="IPR044925">
    <property type="entry name" value="His-Me_finger_sf"/>
</dbReference>
<feature type="domain" description="HNH nuclease" evidence="1">
    <location>
        <begin position="63"/>
        <end position="111"/>
    </location>
</feature>
<organism evidence="2 3">
    <name type="scientific">Escherichia phage C119</name>
    <dbReference type="NCBI Taxonomy" id="1735565"/>
    <lineage>
        <taxon>Viruses</taxon>
        <taxon>Duplodnaviria</taxon>
        <taxon>Heunggongvirae</taxon>
        <taxon>Uroviricota</taxon>
        <taxon>Caudoviricetes</taxon>
        <taxon>Drexlerviridae</taxon>
        <taxon>Rogunavirinae</taxon>
        <taxon>Rogunavirus</taxon>
        <taxon>Rogunavirus C119</taxon>
    </lineage>
</organism>
<dbReference type="Pfam" id="PF13392">
    <property type="entry name" value="HNH_3"/>
    <property type="match status" value="1"/>
</dbReference>
<gene>
    <name evidence="2" type="ORF">C119_5</name>
</gene>
<dbReference type="SUPFAM" id="SSF54171">
    <property type="entry name" value="DNA-binding domain"/>
    <property type="match status" value="1"/>
</dbReference>
<dbReference type="GO" id="GO:0003677">
    <property type="term" value="F:DNA binding"/>
    <property type="evidence" value="ECO:0007669"/>
    <property type="project" value="InterPro"/>
</dbReference>
<reference evidence="2 3" key="1">
    <citation type="submission" date="2015-09" db="EMBL/GenBank/DDBJ databases">
        <title>Preliminary characterization of a novel lytic bacteriophage as a possible biocontrol agent against multidrug resistant Shiga toxin-producing Escherichia coli (STEC).</title>
        <authorList>
            <person name="Amarillas L."/>
            <person name="Leon-Felix J."/>
        </authorList>
    </citation>
    <scope>NUCLEOTIDE SEQUENCE [LARGE SCALE GENOMIC DNA]</scope>
</reference>
<proteinExistence type="predicted"/>
<name>A0A0P0IK76_9CAUD</name>
<dbReference type="EMBL" id="KT825490">
    <property type="protein sequence ID" value="ALJ98885.1"/>
    <property type="molecule type" value="Genomic_DNA"/>
</dbReference>
<dbReference type="InterPro" id="IPR003615">
    <property type="entry name" value="HNH_nuc"/>
</dbReference>
<dbReference type="SUPFAM" id="SSF54060">
    <property type="entry name" value="His-Me finger endonucleases"/>
    <property type="match status" value="1"/>
</dbReference>
<accession>A0A0P0IK76</accession>
<sequence>MIKVKDIIDLINVDSESGVITWKLRDSARPQWNARFAGKRAGNEFQVRTGGKYRRIRFTVNGETATLLEHRMIWEFVNGEIPDGMEIDHIDKDSTNNSISNLRVCNRAQNSSNKDRHADNTSGYKGVSYFKQTDKFRARIMHNGNDMHIGYFDTAEGAHRAYMLKQAELCGEFARG</sequence>
<dbReference type="InterPro" id="IPR016177">
    <property type="entry name" value="DNA-bd_dom_sf"/>
</dbReference>
<dbReference type="SMART" id="SM00507">
    <property type="entry name" value="HNHc"/>
    <property type="match status" value="1"/>
</dbReference>
<protein>
    <recommendedName>
        <fullName evidence="1">HNH nuclease domain-containing protein</fullName>
    </recommendedName>
</protein>
<dbReference type="InterPro" id="IPR036955">
    <property type="entry name" value="AP2/ERF_dom_sf"/>
</dbReference>
<evidence type="ECO:0000259" key="1">
    <source>
        <dbReference type="SMART" id="SM00507"/>
    </source>
</evidence>
<dbReference type="Proteomes" id="UP000229605">
    <property type="component" value="Segment"/>
</dbReference>
<evidence type="ECO:0000313" key="2">
    <source>
        <dbReference type="EMBL" id="ALJ98885.1"/>
    </source>
</evidence>
<dbReference type="GO" id="GO:0003700">
    <property type="term" value="F:DNA-binding transcription factor activity"/>
    <property type="evidence" value="ECO:0007669"/>
    <property type="project" value="InterPro"/>
</dbReference>
<keyword evidence="3" id="KW-1185">Reference proteome</keyword>
<dbReference type="Gene3D" id="3.30.730.10">
    <property type="entry name" value="AP2/ERF domain"/>
    <property type="match status" value="1"/>
</dbReference>